<evidence type="ECO:0000256" key="2">
    <source>
        <dbReference type="ARBA" id="ARBA00007263"/>
    </source>
</evidence>
<evidence type="ECO:0000256" key="9">
    <source>
        <dbReference type="ARBA" id="ARBA00023136"/>
    </source>
</evidence>
<feature type="transmembrane region" description="Helical" evidence="12">
    <location>
        <begin position="51"/>
        <end position="70"/>
    </location>
</feature>
<protein>
    <recommendedName>
        <fullName evidence="12">Elongation of fatty acids protein</fullName>
        <ecNumber evidence="12">2.3.1.-</ecNumber>
    </recommendedName>
</protein>
<sequence>MEAPKWIQFGVPTLDRPFGLQLWPIFEVAYEKAMGYKPQDFRFVPGETPVSTLKACAAILLTYYIIIFGGREVMRERPAFQLSFLFKVHNFYLTAISGILLVLFAEQLIPTVARHGVFFAICDHDGGWTDKLVVLYYLNYLTKFLELIDTCFLFLKKKPLTFLHTYHHGATALLCYTQLIGSTAVSWVPIVLNLCVHVVMYWYYFQSARGIRIWWKKYITIMQITQFVLDLGFVYFASWTYFSNTYWPWLPNAGKCAGEEFAAIAGICILSSYLLLFISFYFATYKKPVPKGRRRATSALVEMKDEKVPTVGEARRRLSQGAHALANGHATGASPSTGRVTRSRKA</sequence>
<dbReference type="GO" id="GO:0030148">
    <property type="term" value="P:sphingolipid biosynthetic process"/>
    <property type="evidence" value="ECO:0007669"/>
    <property type="project" value="TreeGrafter"/>
</dbReference>
<dbReference type="PANTHER" id="PTHR11157:SF134">
    <property type="entry name" value="ELONGATION OF FATTY ACIDS PROTEIN 1-RELATED"/>
    <property type="match status" value="1"/>
</dbReference>
<dbReference type="Pfam" id="PF01151">
    <property type="entry name" value="ELO"/>
    <property type="match status" value="1"/>
</dbReference>
<comment type="subcellular location">
    <subcellularLocation>
        <location evidence="1">Membrane</location>
        <topology evidence="1">Multi-pass membrane protein</topology>
    </subcellularLocation>
</comment>
<organism evidence="14 15">
    <name type="scientific">Melanomma pulvis-pyrius CBS 109.77</name>
    <dbReference type="NCBI Taxonomy" id="1314802"/>
    <lineage>
        <taxon>Eukaryota</taxon>
        <taxon>Fungi</taxon>
        <taxon>Dikarya</taxon>
        <taxon>Ascomycota</taxon>
        <taxon>Pezizomycotina</taxon>
        <taxon>Dothideomycetes</taxon>
        <taxon>Pleosporomycetidae</taxon>
        <taxon>Pleosporales</taxon>
        <taxon>Melanommataceae</taxon>
        <taxon>Melanomma</taxon>
    </lineage>
</organism>
<evidence type="ECO:0000313" key="15">
    <source>
        <dbReference type="Proteomes" id="UP000799757"/>
    </source>
</evidence>
<dbReference type="EMBL" id="MU002075">
    <property type="protein sequence ID" value="KAF2790412.1"/>
    <property type="molecule type" value="Genomic_DNA"/>
</dbReference>
<comment type="catalytic activity">
    <reaction evidence="12">
        <text>an acyl-CoA + malonyl-CoA + H(+) = a 3-oxoacyl-CoA + CO2 + CoA</text>
        <dbReference type="Rhea" id="RHEA:50252"/>
        <dbReference type="ChEBI" id="CHEBI:15378"/>
        <dbReference type="ChEBI" id="CHEBI:16526"/>
        <dbReference type="ChEBI" id="CHEBI:57287"/>
        <dbReference type="ChEBI" id="CHEBI:57384"/>
        <dbReference type="ChEBI" id="CHEBI:58342"/>
        <dbReference type="ChEBI" id="CHEBI:90726"/>
    </reaction>
    <physiologicalReaction direction="left-to-right" evidence="12">
        <dbReference type="Rhea" id="RHEA:50253"/>
    </physiologicalReaction>
</comment>
<dbReference type="Proteomes" id="UP000799757">
    <property type="component" value="Unassembled WGS sequence"/>
</dbReference>
<dbReference type="GO" id="GO:0034625">
    <property type="term" value="P:fatty acid elongation, monounsaturated fatty acid"/>
    <property type="evidence" value="ECO:0007669"/>
    <property type="project" value="TreeGrafter"/>
</dbReference>
<keyword evidence="4 12" id="KW-0808">Transferase</keyword>
<keyword evidence="7 12" id="KW-1133">Transmembrane helix</keyword>
<evidence type="ECO:0000313" key="14">
    <source>
        <dbReference type="EMBL" id="KAF2790412.1"/>
    </source>
</evidence>
<evidence type="ECO:0000256" key="8">
    <source>
        <dbReference type="ARBA" id="ARBA00023098"/>
    </source>
</evidence>
<dbReference type="OrthoDB" id="434092at2759"/>
<proteinExistence type="inferred from homology"/>
<evidence type="ECO:0000256" key="6">
    <source>
        <dbReference type="ARBA" id="ARBA00022832"/>
    </source>
</evidence>
<keyword evidence="15" id="KW-1185">Reference proteome</keyword>
<feature type="transmembrane region" description="Helical" evidence="12">
    <location>
        <begin position="91"/>
        <end position="109"/>
    </location>
</feature>
<evidence type="ECO:0000256" key="1">
    <source>
        <dbReference type="ARBA" id="ARBA00004141"/>
    </source>
</evidence>
<keyword evidence="5 12" id="KW-0812">Transmembrane</keyword>
<dbReference type="GO" id="GO:0005789">
    <property type="term" value="C:endoplasmic reticulum membrane"/>
    <property type="evidence" value="ECO:0007669"/>
    <property type="project" value="TreeGrafter"/>
</dbReference>
<evidence type="ECO:0000256" key="5">
    <source>
        <dbReference type="ARBA" id="ARBA00022692"/>
    </source>
</evidence>
<name>A0A6A6X240_9PLEO</name>
<evidence type="ECO:0000256" key="11">
    <source>
        <dbReference type="ARBA" id="ARBA00047375"/>
    </source>
</evidence>
<dbReference type="InterPro" id="IPR030457">
    <property type="entry name" value="ELO_CS"/>
</dbReference>
<feature type="transmembrane region" description="Helical" evidence="12">
    <location>
        <begin position="217"/>
        <end position="241"/>
    </location>
</feature>
<feature type="transmembrane region" description="Helical" evidence="12">
    <location>
        <begin position="261"/>
        <end position="285"/>
    </location>
</feature>
<evidence type="ECO:0000256" key="10">
    <source>
        <dbReference type="ARBA" id="ARBA00023160"/>
    </source>
</evidence>
<keyword evidence="10 12" id="KW-0275">Fatty acid biosynthesis</keyword>
<dbReference type="PANTHER" id="PTHR11157">
    <property type="entry name" value="FATTY ACID ACYL TRANSFERASE-RELATED"/>
    <property type="match status" value="1"/>
</dbReference>
<dbReference type="PROSITE" id="PS01188">
    <property type="entry name" value="ELO"/>
    <property type="match status" value="1"/>
</dbReference>
<dbReference type="GO" id="GO:0009922">
    <property type="term" value="F:fatty acid elongase activity"/>
    <property type="evidence" value="ECO:0007669"/>
    <property type="project" value="UniProtKB-EC"/>
</dbReference>
<feature type="transmembrane region" description="Helical" evidence="12">
    <location>
        <begin position="134"/>
        <end position="155"/>
    </location>
</feature>
<keyword evidence="3 12" id="KW-0444">Lipid biosynthesis</keyword>
<evidence type="ECO:0000256" key="7">
    <source>
        <dbReference type="ARBA" id="ARBA00022989"/>
    </source>
</evidence>
<gene>
    <name evidence="14" type="ORF">K505DRAFT_364747</name>
</gene>
<accession>A0A6A6X240</accession>
<dbReference type="InterPro" id="IPR002076">
    <property type="entry name" value="ELO_fam"/>
</dbReference>
<dbReference type="GO" id="GO:0019367">
    <property type="term" value="P:fatty acid elongation, saturated fatty acid"/>
    <property type="evidence" value="ECO:0007669"/>
    <property type="project" value="TreeGrafter"/>
</dbReference>
<dbReference type="EC" id="2.3.1.-" evidence="12"/>
<keyword evidence="6 12" id="KW-0276">Fatty acid metabolism</keyword>
<keyword evidence="8 12" id="KW-0443">Lipid metabolism</keyword>
<feature type="transmembrane region" description="Helical" evidence="12">
    <location>
        <begin position="187"/>
        <end position="205"/>
    </location>
</feature>
<evidence type="ECO:0000256" key="13">
    <source>
        <dbReference type="SAM" id="MobiDB-lite"/>
    </source>
</evidence>
<dbReference type="GO" id="GO:0034626">
    <property type="term" value="P:fatty acid elongation, polyunsaturated fatty acid"/>
    <property type="evidence" value="ECO:0007669"/>
    <property type="project" value="TreeGrafter"/>
</dbReference>
<comment type="similarity">
    <text evidence="2 12">Belongs to the ELO family.</text>
</comment>
<keyword evidence="9 12" id="KW-0472">Membrane</keyword>
<dbReference type="GO" id="GO:0042761">
    <property type="term" value="P:very long-chain fatty acid biosynthetic process"/>
    <property type="evidence" value="ECO:0007669"/>
    <property type="project" value="TreeGrafter"/>
</dbReference>
<feature type="transmembrane region" description="Helical" evidence="12">
    <location>
        <begin position="162"/>
        <end position="181"/>
    </location>
</feature>
<evidence type="ECO:0000256" key="3">
    <source>
        <dbReference type="ARBA" id="ARBA00022516"/>
    </source>
</evidence>
<evidence type="ECO:0000256" key="12">
    <source>
        <dbReference type="RuleBase" id="RU361115"/>
    </source>
</evidence>
<evidence type="ECO:0000256" key="4">
    <source>
        <dbReference type="ARBA" id="ARBA00022679"/>
    </source>
</evidence>
<dbReference type="AlphaFoldDB" id="A0A6A6X240"/>
<comment type="catalytic activity">
    <reaction evidence="11">
        <text>a very-long-chain acyl-CoA + malonyl-CoA + H(+) = a very-long-chain 3-oxoacyl-CoA + CO2 + CoA</text>
        <dbReference type="Rhea" id="RHEA:32727"/>
        <dbReference type="ChEBI" id="CHEBI:15378"/>
        <dbReference type="ChEBI" id="CHEBI:16526"/>
        <dbReference type="ChEBI" id="CHEBI:57287"/>
        <dbReference type="ChEBI" id="CHEBI:57384"/>
        <dbReference type="ChEBI" id="CHEBI:90725"/>
        <dbReference type="ChEBI" id="CHEBI:90736"/>
        <dbReference type="EC" id="2.3.1.199"/>
    </reaction>
</comment>
<feature type="region of interest" description="Disordered" evidence="13">
    <location>
        <begin position="323"/>
        <end position="346"/>
    </location>
</feature>
<reference evidence="14" key="1">
    <citation type="journal article" date="2020" name="Stud. Mycol.">
        <title>101 Dothideomycetes genomes: a test case for predicting lifestyles and emergence of pathogens.</title>
        <authorList>
            <person name="Haridas S."/>
            <person name="Albert R."/>
            <person name="Binder M."/>
            <person name="Bloem J."/>
            <person name="Labutti K."/>
            <person name="Salamov A."/>
            <person name="Andreopoulos B."/>
            <person name="Baker S."/>
            <person name="Barry K."/>
            <person name="Bills G."/>
            <person name="Bluhm B."/>
            <person name="Cannon C."/>
            <person name="Castanera R."/>
            <person name="Culley D."/>
            <person name="Daum C."/>
            <person name="Ezra D."/>
            <person name="Gonzalez J."/>
            <person name="Henrissat B."/>
            <person name="Kuo A."/>
            <person name="Liang C."/>
            <person name="Lipzen A."/>
            <person name="Lutzoni F."/>
            <person name="Magnuson J."/>
            <person name="Mondo S."/>
            <person name="Nolan M."/>
            <person name="Ohm R."/>
            <person name="Pangilinan J."/>
            <person name="Park H.-J."/>
            <person name="Ramirez L."/>
            <person name="Alfaro M."/>
            <person name="Sun H."/>
            <person name="Tritt A."/>
            <person name="Yoshinaga Y."/>
            <person name="Zwiers L.-H."/>
            <person name="Turgeon B."/>
            <person name="Goodwin S."/>
            <person name="Spatafora J."/>
            <person name="Crous P."/>
            <person name="Grigoriev I."/>
        </authorList>
    </citation>
    <scope>NUCLEOTIDE SEQUENCE</scope>
    <source>
        <strain evidence="14">CBS 109.77</strain>
    </source>
</reference>